<dbReference type="PRINTS" id="PR00344">
    <property type="entry name" value="BCTRLSENSOR"/>
</dbReference>
<evidence type="ECO:0000256" key="9">
    <source>
        <dbReference type="ARBA" id="ARBA00022840"/>
    </source>
</evidence>
<name>A0A4R2L7K2_9FIRM</name>
<evidence type="ECO:0000313" key="13">
    <source>
        <dbReference type="EMBL" id="TCO78658.1"/>
    </source>
</evidence>
<evidence type="ECO:0000313" key="14">
    <source>
        <dbReference type="Proteomes" id="UP000294919"/>
    </source>
</evidence>
<dbReference type="InterPro" id="IPR003594">
    <property type="entry name" value="HATPase_dom"/>
</dbReference>
<dbReference type="AlphaFoldDB" id="A0A4R2L7K2"/>
<dbReference type="Pfam" id="PF10114">
    <property type="entry name" value="PocR"/>
    <property type="match status" value="1"/>
</dbReference>
<dbReference type="SUPFAM" id="SSF47384">
    <property type="entry name" value="Homodimeric domain of signal transducing histidine kinase"/>
    <property type="match status" value="1"/>
</dbReference>
<protein>
    <recommendedName>
        <fullName evidence="3">histidine kinase</fullName>
        <ecNumber evidence="3">2.7.13.3</ecNumber>
    </recommendedName>
</protein>
<keyword evidence="9" id="KW-0067">ATP-binding</keyword>
<keyword evidence="10" id="KW-0902">Two-component regulatory system</keyword>
<keyword evidence="4" id="KW-1003">Cell membrane</keyword>
<evidence type="ECO:0000256" key="2">
    <source>
        <dbReference type="ARBA" id="ARBA00004236"/>
    </source>
</evidence>
<keyword evidence="14" id="KW-1185">Reference proteome</keyword>
<evidence type="ECO:0000256" key="7">
    <source>
        <dbReference type="ARBA" id="ARBA00022741"/>
    </source>
</evidence>
<dbReference type="InterPro" id="IPR035965">
    <property type="entry name" value="PAS-like_dom_sf"/>
</dbReference>
<evidence type="ECO:0000256" key="4">
    <source>
        <dbReference type="ARBA" id="ARBA00022475"/>
    </source>
</evidence>
<dbReference type="Pfam" id="PF02518">
    <property type="entry name" value="HATPase_c"/>
    <property type="match status" value="1"/>
</dbReference>
<accession>A0A4R2L7K2</accession>
<dbReference type="InterPro" id="IPR013767">
    <property type="entry name" value="PAS_fold"/>
</dbReference>
<dbReference type="PANTHER" id="PTHR43547">
    <property type="entry name" value="TWO-COMPONENT HISTIDINE KINASE"/>
    <property type="match status" value="1"/>
</dbReference>
<keyword evidence="11" id="KW-0472">Membrane</keyword>
<dbReference type="InterPro" id="IPR036097">
    <property type="entry name" value="HisK_dim/P_sf"/>
</dbReference>
<dbReference type="Proteomes" id="UP000294919">
    <property type="component" value="Unassembled WGS sequence"/>
</dbReference>
<dbReference type="NCBIfam" id="TIGR00229">
    <property type="entry name" value="sensory_box"/>
    <property type="match status" value="1"/>
</dbReference>
<dbReference type="EC" id="2.7.13.3" evidence="3"/>
<dbReference type="SUPFAM" id="SSF55874">
    <property type="entry name" value="ATPase domain of HSP90 chaperone/DNA topoisomerase II/histidine kinase"/>
    <property type="match status" value="1"/>
</dbReference>
<dbReference type="GO" id="GO:0005524">
    <property type="term" value="F:ATP binding"/>
    <property type="evidence" value="ECO:0007669"/>
    <property type="project" value="UniProtKB-KW"/>
</dbReference>
<evidence type="ECO:0000256" key="1">
    <source>
        <dbReference type="ARBA" id="ARBA00000085"/>
    </source>
</evidence>
<evidence type="ECO:0000256" key="10">
    <source>
        <dbReference type="ARBA" id="ARBA00023012"/>
    </source>
</evidence>
<dbReference type="Gene3D" id="1.10.287.130">
    <property type="match status" value="1"/>
</dbReference>
<dbReference type="GO" id="GO:0000155">
    <property type="term" value="F:phosphorelay sensor kinase activity"/>
    <property type="evidence" value="ECO:0007669"/>
    <property type="project" value="InterPro"/>
</dbReference>
<dbReference type="CDD" id="cd00130">
    <property type="entry name" value="PAS"/>
    <property type="match status" value="1"/>
</dbReference>
<dbReference type="SMART" id="SM00387">
    <property type="entry name" value="HATPase_c"/>
    <property type="match status" value="1"/>
</dbReference>
<dbReference type="InterPro" id="IPR036890">
    <property type="entry name" value="HATPase_C_sf"/>
</dbReference>
<dbReference type="SMART" id="SM00388">
    <property type="entry name" value="HisKA"/>
    <property type="match status" value="1"/>
</dbReference>
<evidence type="ECO:0000256" key="8">
    <source>
        <dbReference type="ARBA" id="ARBA00022777"/>
    </source>
</evidence>
<dbReference type="GO" id="GO:0005886">
    <property type="term" value="C:plasma membrane"/>
    <property type="evidence" value="ECO:0007669"/>
    <property type="project" value="UniProtKB-SubCell"/>
</dbReference>
<dbReference type="Gene3D" id="3.30.450.20">
    <property type="entry name" value="PAS domain"/>
    <property type="match status" value="1"/>
</dbReference>
<dbReference type="CDD" id="cd00082">
    <property type="entry name" value="HisKA"/>
    <property type="match status" value="1"/>
</dbReference>
<comment type="caution">
    <text evidence="13">The sequence shown here is derived from an EMBL/GenBank/DDBJ whole genome shotgun (WGS) entry which is preliminary data.</text>
</comment>
<gene>
    <name evidence="13" type="ORF">EV214_10441</name>
</gene>
<dbReference type="Gene3D" id="3.30.565.10">
    <property type="entry name" value="Histidine kinase-like ATPase, C-terminal domain"/>
    <property type="match status" value="1"/>
</dbReference>
<dbReference type="InterPro" id="IPR000014">
    <property type="entry name" value="PAS"/>
</dbReference>
<dbReference type="RefSeq" id="WP_132243131.1">
    <property type="nucleotide sequence ID" value="NZ_SLWV01000004.1"/>
</dbReference>
<dbReference type="PANTHER" id="PTHR43547:SF2">
    <property type="entry name" value="HYBRID SIGNAL TRANSDUCTION HISTIDINE KINASE C"/>
    <property type="match status" value="1"/>
</dbReference>
<comment type="catalytic activity">
    <reaction evidence="1">
        <text>ATP + protein L-histidine = ADP + protein N-phospho-L-histidine.</text>
        <dbReference type="EC" id="2.7.13.3"/>
    </reaction>
</comment>
<dbReference type="Pfam" id="PF00512">
    <property type="entry name" value="HisKA"/>
    <property type="match status" value="1"/>
</dbReference>
<dbReference type="InterPro" id="IPR005467">
    <property type="entry name" value="His_kinase_dom"/>
</dbReference>
<dbReference type="CDD" id="cd16922">
    <property type="entry name" value="HATPase_EvgS-ArcB-TorS-like"/>
    <property type="match status" value="1"/>
</dbReference>
<keyword evidence="6" id="KW-0808">Transferase</keyword>
<evidence type="ECO:0000256" key="3">
    <source>
        <dbReference type="ARBA" id="ARBA00012438"/>
    </source>
</evidence>
<evidence type="ECO:0000256" key="6">
    <source>
        <dbReference type="ARBA" id="ARBA00022679"/>
    </source>
</evidence>
<evidence type="ECO:0000256" key="5">
    <source>
        <dbReference type="ARBA" id="ARBA00022553"/>
    </source>
</evidence>
<dbReference type="SMART" id="SM00091">
    <property type="entry name" value="PAS"/>
    <property type="match status" value="1"/>
</dbReference>
<sequence>MKYKLIDLIDISQFQKLMETFYNISKVPHGLLDPDGNVLSGIGWQDICTKFHRVNSKSAYNCTKSDLSMKTMVNKKEKYTIYQCQNGLIESTIPIVIEGEHIANLILGQFFYHKPDLKYFRKQAEEFGFDVDAYLKALSLVPIISKEQLKSYMAYYLQIADMLTNIILKELKQRETESLLLRHNANLENMVAERTEKLKKINVALEKDILERKHIEKSLKESEERYRLLIELFPYGICVRNKDTILFANRTSANYLGFEHPKKVIGKKLTELFIPHPDYREVFYENMENIEKTGSLSLTEEKFIRILDKKILYVETVSSFIPYDNNREILVVFKDISERKRLEELQKKVAEKEKLLRETIELEQLRSDFFANLSHEIKTPINLIFSTIQLLELEIEIENKVISQDINVKKRMHVLKQNCNRLIKLTNNLIDITKIDSGYLKLHLQNCNIVDIIEDLTLSVADYIKNKNISLLFDTDTEEKIMRIDPYAVERIILNLLSNAVKFSKPDSKIIVNITSSKKEVIISVKDTGIGIPKEKLQLIFDRFRQVDKSLTRNHEGSGMGLSITKSLVLMHGGAIIAKSEYGKGSEFIVTLPAKPLSTKKNIVNSYVQNTYTEVIAIEFSDIYSS</sequence>
<keyword evidence="5" id="KW-0597">Phosphoprotein</keyword>
<comment type="subcellular location">
    <subcellularLocation>
        <location evidence="2">Cell membrane</location>
    </subcellularLocation>
</comment>
<dbReference type="OrthoDB" id="9813394at2"/>
<evidence type="ECO:0000256" key="11">
    <source>
        <dbReference type="ARBA" id="ARBA00023136"/>
    </source>
</evidence>
<reference evidence="13 14" key="1">
    <citation type="submission" date="2019-03" db="EMBL/GenBank/DDBJ databases">
        <title>Genomic Encyclopedia of Type Strains, Phase IV (KMG-IV): sequencing the most valuable type-strain genomes for metagenomic binning, comparative biology and taxonomic classification.</title>
        <authorList>
            <person name="Goeker M."/>
        </authorList>
    </citation>
    <scope>NUCLEOTIDE SEQUENCE [LARGE SCALE GENOMIC DNA]</scope>
    <source>
        <strain evidence="13 14">DSM 102940</strain>
    </source>
</reference>
<organism evidence="13 14">
    <name type="scientific">Marinisporobacter balticus</name>
    <dbReference type="NCBI Taxonomy" id="2018667"/>
    <lineage>
        <taxon>Bacteria</taxon>
        <taxon>Bacillati</taxon>
        <taxon>Bacillota</taxon>
        <taxon>Clostridia</taxon>
        <taxon>Peptostreptococcales</taxon>
        <taxon>Thermotaleaceae</taxon>
        <taxon>Marinisporobacter</taxon>
    </lineage>
</organism>
<dbReference type="Pfam" id="PF00989">
    <property type="entry name" value="PAS"/>
    <property type="match status" value="1"/>
</dbReference>
<dbReference type="SUPFAM" id="SSF55785">
    <property type="entry name" value="PYP-like sensor domain (PAS domain)"/>
    <property type="match status" value="1"/>
</dbReference>
<dbReference type="InterPro" id="IPR003661">
    <property type="entry name" value="HisK_dim/P_dom"/>
</dbReference>
<feature type="domain" description="Histidine kinase" evidence="12">
    <location>
        <begin position="372"/>
        <end position="596"/>
    </location>
</feature>
<dbReference type="EMBL" id="SLWV01000004">
    <property type="protein sequence ID" value="TCO78658.1"/>
    <property type="molecule type" value="Genomic_DNA"/>
</dbReference>
<keyword evidence="7" id="KW-0547">Nucleotide-binding</keyword>
<dbReference type="FunFam" id="3.30.565.10:FF:000023">
    <property type="entry name" value="PAS domain-containing sensor histidine kinase"/>
    <property type="match status" value="1"/>
</dbReference>
<keyword evidence="8" id="KW-0418">Kinase</keyword>
<evidence type="ECO:0000259" key="12">
    <source>
        <dbReference type="PROSITE" id="PS50109"/>
    </source>
</evidence>
<dbReference type="PROSITE" id="PS50109">
    <property type="entry name" value="HIS_KIN"/>
    <property type="match status" value="1"/>
</dbReference>
<dbReference type="InterPro" id="IPR004358">
    <property type="entry name" value="Sig_transdc_His_kin-like_C"/>
</dbReference>
<dbReference type="InterPro" id="IPR018771">
    <property type="entry name" value="PocR_dom"/>
</dbReference>
<proteinExistence type="predicted"/>